<feature type="region of interest" description="Disordered" evidence="1">
    <location>
        <begin position="46"/>
        <end position="66"/>
    </location>
</feature>
<gene>
    <name evidence="3" type="primary">20197971</name>
    <name evidence="2" type="ORF">HELRODRAFT_158636</name>
</gene>
<name>T1EN21_HELRO</name>
<dbReference type="PANTHER" id="PTHR47510">
    <property type="entry name" value="REVERSE TRANSCRIPTASE DOMAIN-CONTAINING PROTEIN"/>
    <property type="match status" value="1"/>
</dbReference>
<reference evidence="2 4" key="2">
    <citation type="journal article" date="2013" name="Nature">
        <title>Insights into bilaterian evolution from three spiralian genomes.</title>
        <authorList>
            <person name="Simakov O."/>
            <person name="Marletaz F."/>
            <person name="Cho S.J."/>
            <person name="Edsinger-Gonzales E."/>
            <person name="Havlak P."/>
            <person name="Hellsten U."/>
            <person name="Kuo D.H."/>
            <person name="Larsson T."/>
            <person name="Lv J."/>
            <person name="Arendt D."/>
            <person name="Savage R."/>
            <person name="Osoegawa K."/>
            <person name="de Jong P."/>
            <person name="Grimwood J."/>
            <person name="Chapman J.A."/>
            <person name="Shapiro H."/>
            <person name="Aerts A."/>
            <person name="Otillar R.P."/>
            <person name="Terry A.Y."/>
            <person name="Boore J.L."/>
            <person name="Grigoriev I.V."/>
            <person name="Lindberg D.R."/>
            <person name="Seaver E.C."/>
            <person name="Weisblat D.A."/>
            <person name="Putnam N.H."/>
            <person name="Rokhsar D.S."/>
        </authorList>
    </citation>
    <scope>NUCLEOTIDE SEQUENCE</scope>
</reference>
<proteinExistence type="predicted"/>
<accession>T1EN21</accession>
<dbReference type="EMBL" id="KB095811">
    <property type="protein sequence ID" value="ESO12173.1"/>
    <property type="molecule type" value="Genomic_DNA"/>
</dbReference>
<dbReference type="RefSeq" id="XP_009008893.1">
    <property type="nucleotide sequence ID" value="XM_009010645.1"/>
</dbReference>
<dbReference type="OrthoDB" id="6107840at2759"/>
<evidence type="ECO:0000313" key="4">
    <source>
        <dbReference type="Proteomes" id="UP000015101"/>
    </source>
</evidence>
<sequence length="225" mass="25582">MEMKIFVAQKFVVRSIAPSREDFSKLQQRAVANFTSSTARIRTAHEQHLHRTRVKATRRSSPNHPNLIKFTPTYNPAKITPCHLPPIIYILNVTSIVKPHAIENLRCDVYHLHPDIIIIITESWLRPDHPDGLIAIDGYTPFRKDRPGISTMMGYIEELSNTALGSDSKLIIGVTSINSTIIPYFKQVYTLYSGVPPTKKSHLISPTSSFTEYRLLSTSQHHRLQ</sequence>
<reference evidence="4" key="1">
    <citation type="submission" date="2012-12" db="EMBL/GenBank/DDBJ databases">
        <authorList>
            <person name="Hellsten U."/>
            <person name="Grimwood J."/>
            <person name="Chapman J.A."/>
            <person name="Shapiro H."/>
            <person name="Aerts A."/>
            <person name="Otillar R.P."/>
            <person name="Terry A.Y."/>
            <person name="Boore J.L."/>
            <person name="Simakov O."/>
            <person name="Marletaz F."/>
            <person name="Cho S.-J."/>
            <person name="Edsinger-Gonzales E."/>
            <person name="Havlak P."/>
            <person name="Kuo D.-H."/>
            <person name="Larsson T."/>
            <person name="Lv J."/>
            <person name="Arendt D."/>
            <person name="Savage R."/>
            <person name="Osoegawa K."/>
            <person name="de Jong P."/>
            <person name="Lindberg D.R."/>
            <person name="Seaver E.C."/>
            <person name="Weisblat D.A."/>
            <person name="Putnam N.H."/>
            <person name="Grigoriev I.V."/>
            <person name="Rokhsar D.S."/>
        </authorList>
    </citation>
    <scope>NUCLEOTIDE SEQUENCE</scope>
</reference>
<keyword evidence="4" id="KW-1185">Reference proteome</keyword>
<dbReference type="CTD" id="20197971"/>
<protein>
    <submittedName>
        <fullName evidence="2 3">Uncharacterized protein</fullName>
    </submittedName>
</protein>
<dbReference type="PANTHER" id="PTHR47510:SF3">
    <property type="entry name" value="ENDO_EXONUCLEASE_PHOSPHATASE DOMAIN-CONTAINING PROTEIN"/>
    <property type="match status" value="1"/>
</dbReference>
<dbReference type="KEGG" id="hro:HELRODRAFT_158636"/>
<evidence type="ECO:0000256" key="1">
    <source>
        <dbReference type="SAM" id="MobiDB-lite"/>
    </source>
</evidence>
<dbReference type="AlphaFoldDB" id="T1EN21"/>
<reference evidence="3" key="3">
    <citation type="submission" date="2015-06" db="UniProtKB">
        <authorList>
            <consortium name="EnsemblMetazoa"/>
        </authorList>
    </citation>
    <scope>IDENTIFICATION</scope>
</reference>
<evidence type="ECO:0000313" key="2">
    <source>
        <dbReference type="EMBL" id="ESO12173.1"/>
    </source>
</evidence>
<dbReference type="EMBL" id="AMQM01000095">
    <property type="status" value="NOT_ANNOTATED_CDS"/>
    <property type="molecule type" value="Genomic_DNA"/>
</dbReference>
<dbReference type="GeneID" id="20197971"/>
<organism evidence="3 4">
    <name type="scientific">Helobdella robusta</name>
    <name type="common">Californian leech</name>
    <dbReference type="NCBI Taxonomy" id="6412"/>
    <lineage>
        <taxon>Eukaryota</taxon>
        <taxon>Metazoa</taxon>
        <taxon>Spiralia</taxon>
        <taxon>Lophotrochozoa</taxon>
        <taxon>Annelida</taxon>
        <taxon>Clitellata</taxon>
        <taxon>Hirudinea</taxon>
        <taxon>Rhynchobdellida</taxon>
        <taxon>Glossiphoniidae</taxon>
        <taxon>Helobdella</taxon>
    </lineage>
</organism>
<dbReference type="InParanoid" id="T1EN21"/>
<dbReference type="EnsemblMetazoa" id="HelroT158636">
    <property type="protein sequence ID" value="HelroP158636"/>
    <property type="gene ID" value="HelroG158636"/>
</dbReference>
<evidence type="ECO:0000313" key="3">
    <source>
        <dbReference type="EnsemblMetazoa" id="HelroP158636"/>
    </source>
</evidence>
<dbReference type="Proteomes" id="UP000015101">
    <property type="component" value="Unassembled WGS sequence"/>
</dbReference>
<dbReference type="HOGENOM" id="CLU_1231082_0_0_1"/>